<protein>
    <submittedName>
        <fullName evidence="1">Uncharacterized protein</fullName>
    </submittedName>
</protein>
<name>A0AAV7VDD0_PLEWA</name>
<sequence>MEELLRWCRVPRSQGVQDHATGLEGEVRAIAFLTSARDLVPFTFVLLFRHSVFVFFLLQHTCPAWRFLQVPIIKYSSMAAVSMAHPIKNGTAQGLNLLPLVQLVASVR</sequence>
<comment type="caution">
    <text evidence="1">The sequence shown here is derived from an EMBL/GenBank/DDBJ whole genome shotgun (WGS) entry which is preliminary data.</text>
</comment>
<evidence type="ECO:0000313" key="1">
    <source>
        <dbReference type="EMBL" id="KAJ1199624.1"/>
    </source>
</evidence>
<dbReference type="AlphaFoldDB" id="A0AAV7VDD0"/>
<keyword evidence="2" id="KW-1185">Reference proteome</keyword>
<proteinExistence type="predicted"/>
<dbReference type="EMBL" id="JANPWB010000003">
    <property type="protein sequence ID" value="KAJ1199624.1"/>
    <property type="molecule type" value="Genomic_DNA"/>
</dbReference>
<organism evidence="1 2">
    <name type="scientific">Pleurodeles waltl</name>
    <name type="common">Iberian ribbed newt</name>
    <dbReference type="NCBI Taxonomy" id="8319"/>
    <lineage>
        <taxon>Eukaryota</taxon>
        <taxon>Metazoa</taxon>
        <taxon>Chordata</taxon>
        <taxon>Craniata</taxon>
        <taxon>Vertebrata</taxon>
        <taxon>Euteleostomi</taxon>
        <taxon>Amphibia</taxon>
        <taxon>Batrachia</taxon>
        <taxon>Caudata</taxon>
        <taxon>Salamandroidea</taxon>
        <taxon>Salamandridae</taxon>
        <taxon>Pleurodelinae</taxon>
        <taxon>Pleurodeles</taxon>
    </lineage>
</organism>
<reference evidence="1" key="1">
    <citation type="journal article" date="2022" name="bioRxiv">
        <title>Sequencing and chromosome-scale assembly of the giantPleurodeles waltlgenome.</title>
        <authorList>
            <person name="Brown T."/>
            <person name="Elewa A."/>
            <person name="Iarovenko S."/>
            <person name="Subramanian E."/>
            <person name="Araus A.J."/>
            <person name="Petzold A."/>
            <person name="Susuki M."/>
            <person name="Suzuki K.-i.T."/>
            <person name="Hayashi T."/>
            <person name="Toyoda A."/>
            <person name="Oliveira C."/>
            <person name="Osipova E."/>
            <person name="Leigh N.D."/>
            <person name="Simon A."/>
            <person name="Yun M.H."/>
        </authorList>
    </citation>
    <scope>NUCLEOTIDE SEQUENCE</scope>
    <source>
        <strain evidence="1">20211129_DDA</strain>
        <tissue evidence="1">Liver</tissue>
    </source>
</reference>
<evidence type="ECO:0000313" key="2">
    <source>
        <dbReference type="Proteomes" id="UP001066276"/>
    </source>
</evidence>
<accession>A0AAV7VDD0</accession>
<gene>
    <name evidence="1" type="ORF">NDU88_003457</name>
</gene>
<dbReference type="Proteomes" id="UP001066276">
    <property type="component" value="Chromosome 2_1"/>
</dbReference>